<dbReference type="InterPro" id="IPR049438">
    <property type="entry name" value="TreT_GT1"/>
</dbReference>
<evidence type="ECO:0000256" key="6">
    <source>
        <dbReference type="ARBA" id="ARBA00023277"/>
    </source>
</evidence>
<name>X1N155_9ZZZZ</name>
<feature type="domain" description="Trehalose synthase N-terminal" evidence="8">
    <location>
        <begin position="6"/>
        <end position="70"/>
    </location>
</feature>
<dbReference type="InterPro" id="IPR001296">
    <property type="entry name" value="Glyco_trans_1"/>
</dbReference>
<gene>
    <name evidence="9" type="ORF">S06H3_27383</name>
</gene>
<dbReference type="PANTHER" id="PTHR47779:SF1">
    <property type="entry name" value="SYNTHASE (CCG-9), PUTATIVE (AFU_ORTHOLOGUE AFUA_3G12100)-RELATED"/>
    <property type="match status" value="1"/>
</dbReference>
<dbReference type="InterPro" id="IPR052078">
    <property type="entry name" value="Trehalose_Metab_GTase"/>
</dbReference>
<dbReference type="EMBL" id="BARV01015880">
    <property type="protein sequence ID" value="GAI20590.1"/>
    <property type="molecule type" value="Genomic_DNA"/>
</dbReference>
<dbReference type="GO" id="GO:0016757">
    <property type="term" value="F:glycosyltransferase activity"/>
    <property type="evidence" value="ECO:0007669"/>
    <property type="project" value="UniProtKB-KW"/>
</dbReference>
<dbReference type="Pfam" id="PF00534">
    <property type="entry name" value="Glycos_transf_1"/>
    <property type="match status" value="1"/>
</dbReference>
<reference evidence="9" key="1">
    <citation type="journal article" date="2014" name="Front. Microbiol.">
        <title>High frequency of phylogenetically diverse reductive dehalogenase-homologous genes in deep subseafloor sedimentary metagenomes.</title>
        <authorList>
            <person name="Kawai M."/>
            <person name="Futagami T."/>
            <person name="Toyoda A."/>
            <person name="Takaki Y."/>
            <person name="Nishi S."/>
            <person name="Hori S."/>
            <person name="Arai W."/>
            <person name="Tsubouchi T."/>
            <person name="Morono Y."/>
            <person name="Uchiyama I."/>
            <person name="Ito T."/>
            <person name="Fujiyama A."/>
            <person name="Inagaki F."/>
            <person name="Takami H."/>
        </authorList>
    </citation>
    <scope>NUCLEOTIDE SEQUENCE</scope>
    <source>
        <strain evidence="9">Expedition CK06-06</strain>
    </source>
</reference>
<keyword evidence="4" id="KW-0328">Glycosyltransferase</keyword>
<evidence type="ECO:0000256" key="1">
    <source>
        <dbReference type="ARBA" id="ARBA00009481"/>
    </source>
</evidence>
<evidence type="ECO:0000256" key="4">
    <source>
        <dbReference type="ARBA" id="ARBA00022676"/>
    </source>
</evidence>
<keyword evidence="6" id="KW-0119">Carbohydrate metabolism</keyword>
<evidence type="ECO:0000259" key="7">
    <source>
        <dbReference type="Pfam" id="PF00534"/>
    </source>
</evidence>
<keyword evidence="3" id="KW-0313">Glucose metabolism</keyword>
<dbReference type="AlphaFoldDB" id="X1N155"/>
<keyword evidence="5" id="KW-0808">Transferase</keyword>
<organism evidence="9">
    <name type="scientific">marine sediment metagenome</name>
    <dbReference type="NCBI Taxonomy" id="412755"/>
    <lineage>
        <taxon>unclassified sequences</taxon>
        <taxon>metagenomes</taxon>
        <taxon>ecological metagenomes</taxon>
    </lineage>
</organism>
<evidence type="ECO:0000259" key="8">
    <source>
        <dbReference type="Pfam" id="PF21269"/>
    </source>
</evidence>
<evidence type="ECO:0000256" key="5">
    <source>
        <dbReference type="ARBA" id="ARBA00022679"/>
    </source>
</evidence>
<comment type="caution">
    <text evidence="9">The sequence shown here is derived from an EMBL/GenBank/DDBJ whole genome shotgun (WGS) entry which is preliminary data.</text>
</comment>
<evidence type="ECO:0000313" key="9">
    <source>
        <dbReference type="EMBL" id="GAI20590.1"/>
    </source>
</evidence>
<dbReference type="PANTHER" id="PTHR47779">
    <property type="entry name" value="SYNTHASE (CCG-9), PUTATIVE (AFU_ORTHOLOGUE AFUA_3G12100)-RELATED"/>
    <property type="match status" value="1"/>
</dbReference>
<comment type="similarity">
    <text evidence="1">Belongs to the glycosyltransferase group 1 family. Glycosyltransferase 4 subfamily.</text>
</comment>
<proteinExistence type="inferred from homology"/>
<feature type="domain" description="Glycosyl transferase family 1" evidence="7">
    <location>
        <begin position="105"/>
        <end position="274"/>
    </location>
</feature>
<comment type="subunit">
    <text evidence="2">Homodimer.</text>
</comment>
<dbReference type="Pfam" id="PF21269">
    <property type="entry name" value="TreT_GT1"/>
    <property type="match status" value="1"/>
</dbReference>
<sequence>FALRPDITIVHDPQPLGLARYLRGENEKWLWRSHIDVEEDILETNSVLWQFITFWADFYDAVVFSGAHYVVDCWPLQKYIIPPFIDPLSTKNKELSANEIARVLEKYGIDCECPLLVQIGRFDPWKGIGTSIKIYKMVKREVNCQLVIAGGMASDDPEGEVVFNQACEEAEDDLDIHVIRLPEDVQVSALEVNALQRAAKVMLQPSIKEGFGLVITEAMWKGKPVITREVGAIPIQIRGGETGFFVTSTKKAAKKVIRLLGNPCIAESMGEKAHNYVKEHFLMPDRVADYL</sequence>
<feature type="non-terminal residue" evidence="9">
    <location>
        <position position="291"/>
    </location>
</feature>
<evidence type="ECO:0000256" key="3">
    <source>
        <dbReference type="ARBA" id="ARBA00022526"/>
    </source>
</evidence>
<dbReference type="Gene3D" id="3.40.50.2000">
    <property type="entry name" value="Glycogen Phosphorylase B"/>
    <property type="match status" value="2"/>
</dbReference>
<evidence type="ECO:0000256" key="2">
    <source>
        <dbReference type="ARBA" id="ARBA00011738"/>
    </source>
</evidence>
<feature type="non-terminal residue" evidence="9">
    <location>
        <position position="1"/>
    </location>
</feature>
<dbReference type="GO" id="GO:0006006">
    <property type="term" value="P:glucose metabolic process"/>
    <property type="evidence" value="ECO:0007669"/>
    <property type="project" value="UniProtKB-KW"/>
</dbReference>
<dbReference type="SUPFAM" id="SSF53756">
    <property type="entry name" value="UDP-Glycosyltransferase/glycogen phosphorylase"/>
    <property type="match status" value="1"/>
</dbReference>
<protein>
    <submittedName>
        <fullName evidence="9">Uncharacterized protein</fullName>
    </submittedName>
</protein>
<accession>X1N155</accession>